<dbReference type="RefSeq" id="WP_013766263.1">
    <property type="nucleotide sequence ID" value="NC_015510.1"/>
</dbReference>
<name>F4L390_HALH1</name>
<gene>
    <name evidence="2" type="ordered locus">Halhy_3873</name>
</gene>
<dbReference type="Proteomes" id="UP000008461">
    <property type="component" value="Chromosome"/>
</dbReference>
<dbReference type="InterPro" id="IPR000601">
    <property type="entry name" value="PKD_dom"/>
</dbReference>
<dbReference type="AlphaFoldDB" id="F4L390"/>
<dbReference type="eggNOG" id="COG3291">
    <property type="taxonomic scope" value="Bacteria"/>
</dbReference>
<accession>F4L390</accession>
<dbReference type="KEGG" id="hhy:Halhy_3873"/>
<evidence type="ECO:0000259" key="1">
    <source>
        <dbReference type="PROSITE" id="PS50093"/>
    </source>
</evidence>
<protein>
    <submittedName>
        <fullName evidence="2">PKD domain containing protein</fullName>
    </submittedName>
</protein>
<sequence>MAKKTLLLSLACLWLLSLEARHIIGGAMSYKCLGRNEYEFTLRLYRDCFCFGCPPLDAEAYIGIYRCSSAALCGTQASAFGSLNVPRQSIRNIPPTEYPCLVPPDVCVEEGIYVFRFTLPQSELSYHVSFQRCCRDESMTNISLPGATGATYTVEITSEAQLLCNNSPEFSIVPPTVICVDATLEYAHTAFEPDGDSLVYELCAPLAGAGNINGAQGTFNCNGTTPRPACPPPYGELNYRAPYSAKSPMPGIPPLQIDAQTGLMTLRPNAIGRFAVGVCVREYRNGVLLSKIYRDFQFNVTDGCNPKLTPKVKEDLKLAEKDFLIRACGNTLVDITNESTPREAIKQVSWHFDLNKGKVFQSSQWHPQIQFPDTGRYTGKLVLNPGFECADSAVVQVHVLPLLQADFGYTYDTCMPSEIKFIDRSIAHAKFINRWIWNFEGSRSSTLPNPGYRYLEPGVKRVTLSVRDTNQCVSTISKNVRYFPVPPILIVGPSAAEVCEPGQVVFQNLSSPIDTTYKFEWKFGDGGLSRRLSPTYTYPNQGLYSVALSIVSPIGCRNDTVFKDLIRVKPTPRAAFAIEPPEVSNVFPDFQLQDQSTDAVRWLWQFGDGRQYTDRNLMASARELGTLRITQMAFNNFGCQDSISQLLQILPEVRYFLPNAFSPNGDSVNDELRAVGIFDGIRNFRLNVWNRWGEMVFQSTHPQDTWNGQKFNQGLSLPMGVYTVLVTYLNPKDEVVEYRGFVTLLR</sequence>
<dbReference type="InterPro" id="IPR013783">
    <property type="entry name" value="Ig-like_fold"/>
</dbReference>
<evidence type="ECO:0000313" key="2">
    <source>
        <dbReference type="EMBL" id="AEE51724.1"/>
    </source>
</evidence>
<organism evidence="2 3">
    <name type="scientific">Haliscomenobacter hydrossis (strain ATCC 27775 / DSM 1100 / LMG 10767 / O)</name>
    <dbReference type="NCBI Taxonomy" id="760192"/>
    <lineage>
        <taxon>Bacteria</taxon>
        <taxon>Pseudomonadati</taxon>
        <taxon>Bacteroidota</taxon>
        <taxon>Saprospiria</taxon>
        <taxon>Saprospirales</taxon>
        <taxon>Haliscomenobacteraceae</taxon>
        <taxon>Haliscomenobacter</taxon>
    </lineage>
</organism>
<proteinExistence type="predicted"/>
<dbReference type="InterPro" id="IPR035986">
    <property type="entry name" value="PKD_dom_sf"/>
</dbReference>
<feature type="domain" description="PKD" evidence="1">
    <location>
        <begin position="435"/>
        <end position="480"/>
    </location>
</feature>
<evidence type="ECO:0000313" key="3">
    <source>
        <dbReference type="Proteomes" id="UP000008461"/>
    </source>
</evidence>
<dbReference type="Pfam" id="PF13585">
    <property type="entry name" value="CHU_C"/>
    <property type="match status" value="1"/>
</dbReference>
<dbReference type="HOGENOM" id="CLU_323595_0_0_10"/>
<reference evidence="2 3" key="1">
    <citation type="journal article" date="2011" name="Stand. Genomic Sci.">
        <title>Complete genome sequence of Haliscomenobacter hydrossis type strain (O).</title>
        <authorList>
            <consortium name="US DOE Joint Genome Institute (JGI-PGF)"/>
            <person name="Daligault H."/>
            <person name="Lapidus A."/>
            <person name="Zeytun A."/>
            <person name="Nolan M."/>
            <person name="Lucas S."/>
            <person name="Del Rio T.G."/>
            <person name="Tice H."/>
            <person name="Cheng J.F."/>
            <person name="Tapia R."/>
            <person name="Han C."/>
            <person name="Goodwin L."/>
            <person name="Pitluck S."/>
            <person name="Liolios K."/>
            <person name="Pagani I."/>
            <person name="Ivanova N."/>
            <person name="Huntemann M."/>
            <person name="Mavromatis K."/>
            <person name="Mikhailova N."/>
            <person name="Pati A."/>
            <person name="Chen A."/>
            <person name="Palaniappan K."/>
            <person name="Land M."/>
            <person name="Hauser L."/>
            <person name="Brambilla E.M."/>
            <person name="Rohde M."/>
            <person name="Verbarg S."/>
            <person name="Goker M."/>
            <person name="Bristow J."/>
            <person name="Eisen J.A."/>
            <person name="Markowitz V."/>
            <person name="Hugenholtz P."/>
            <person name="Kyrpides N.C."/>
            <person name="Klenk H.P."/>
            <person name="Woyke T."/>
        </authorList>
    </citation>
    <scope>NUCLEOTIDE SEQUENCE [LARGE SCALE GENOMIC DNA]</scope>
    <source>
        <strain evidence="3">ATCC 27775 / DSM 1100 / LMG 10767 / O</strain>
    </source>
</reference>
<reference key="2">
    <citation type="submission" date="2011-04" db="EMBL/GenBank/DDBJ databases">
        <title>Complete sequence of chromosome of Haliscomenobacter hydrossis DSM 1100.</title>
        <authorList>
            <consortium name="US DOE Joint Genome Institute (JGI-PGF)"/>
            <person name="Lucas S."/>
            <person name="Han J."/>
            <person name="Lapidus A."/>
            <person name="Bruce D."/>
            <person name="Goodwin L."/>
            <person name="Pitluck S."/>
            <person name="Peters L."/>
            <person name="Kyrpides N."/>
            <person name="Mavromatis K."/>
            <person name="Ivanova N."/>
            <person name="Ovchinnikova G."/>
            <person name="Pagani I."/>
            <person name="Daligault H."/>
            <person name="Detter J.C."/>
            <person name="Han C."/>
            <person name="Land M."/>
            <person name="Hauser L."/>
            <person name="Markowitz V."/>
            <person name="Cheng J.-F."/>
            <person name="Hugenholtz P."/>
            <person name="Woyke T."/>
            <person name="Wu D."/>
            <person name="Verbarg S."/>
            <person name="Frueling A."/>
            <person name="Brambilla E."/>
            <person name="Klenk H.-P."/>
            <person name="Eisen J.A."/>
        </authorList>
    </citation>
    <scope>NUCLEOTIDE SEQUENCE</scope>
    <source>
        <strain>DSM 1100</strain>
    </source>
</reference>
<dbReference type="PROSITE" id="PS50093">
    <property type="entry name" value="PKD"/>
    <property type="match status" value="2"/>
</dbReference>
<dbReference type="InterPro" id="IPR022409">
    <property type="entry name" value="PKD/Chitinase_dom"/>
</dbReference>
<feature type="domain" description="PKD" evidence="1">
    <location>
        <begin position="487"/>
        <end position="555"/>
    </location>
</feature>
<dbReference type="SMART" id="SM00089">
    <property type="entry name" value="PKD"/>
    <property type="match status" value="2"/>
</dbReference>
<dbReference type="CDD" id="cd00146">
    <property type="entry name" value="PKD"/>
    <property type="match status" value="2"/>
</dbReference>
<dbReference type="EMBL" id="CP002691">
    <property type="protein sequence ID" value="AEE51724.1"/>
    <property type="molecule type" value="Genomic_DNA"/>
</dbReference>
<keyword evidence="3" id="KW-1185">Reference proteome</keyword>
<dbReference type="STRING" id="760192.Halhy_3873"/>
<dbReference type="Gene3D" id="2.60.40.10">
    <property type="entry name" value="Immunoglobulins"/>
    <property type="match status" value="3"/>
</dbReference>
<dbReference type="Pfam" id="PF18911">
    <property type="entry name" value="PKD_4"/>
    <property type="match status" value="1"/>
</dbReference>
<dbReference type="SUPFAM" id="SSF49299">
    <property type="entry name" value="PKD domain"/>
    <property type="match status" value="3"/>
</dbReference>
<dbReference type="OrthoDB" id="1490014at2"/>